<dbReference type="EMBL" id="WAGX01000005">
    <property type="protein sequence ID" value="KAB1437832.1"/>
    <property type="molecule type" value="Genomic_DNA"/>
</dbReference>
<accession>A0A7V7QJJ2</accession>
<gene>
    <name evidence="1" type="ORF">F7O84_09580</name>
</gene>
<dbReference type="Pfam" id="PF12672">
    <property type="entry name" value="DUF3793"/>
    <property type="match status" value="1"/>
</dbReference>
<proteinExistence type="predicted"/>
<evidence type="ECO:0000313" key="2">
    <source>
        <dbReference type="Proteomes" id="UP000461768"/>
    </source>
</evidence>
<dbReference type="OrthoDB" id="5393676at2"/>
<reference evidence="1 2" key="2">
    <citation type="submission" date="2020-02" db="EMBL/GenBank/DDBJ databases">
        <title>Candidatus Galacturonibacter soehngenii shows hetero-acetogenic catabolism of galacturonic acid but lacks a canonical carbon monoxide dehydrogenase/acetyl-CoA synthase complex.</title>
        <authorList>
            <person name="Diender M."/>
            <person name="Stouten G.R."/>
            <person name="Petersen J.F."/>
            <person name="Nielsen P.H."/>
            <person name="Dueholm M.S."/>
            <person name="Pronk J.T."/>
            <person name="Van Loosdrecht M.C.M."/>
        </authorList>
    </citation>
    <scope>NUCLEOTIDE SEQUENCE [LARGE SCALE GENOMIC DNA]</scope>
    <source>
        <strain evidence="1">GalUA</strain>
    </source>
</reference>
<keyword evidence="2" id="KW-1185">Reference proteome</keyword>
<sequence length="205" mass="24109">MSHEVFQLMKSMNLKKLEIQLAIQCAPVLTGIKISNLLIVHNENSKYVMELFQDTEISFFILCVTREKTTFLIYRSTELISYLAKPNVKELLYRLGYQNQDVQYFLHSLRDKYESYMKEGLSFPHELGLALGYPVEDVYGFIVNKGQNFLSIGYWKVYANVLEKQKLFDQYDLAKEMTIRFISNGVSILEIIEMYHKKKLQRVAF</sequence>
<organism evidence="1 2">
    <name type="scientific">Candidatus Galacturonatibacter soehngenii</name>
    <dbReference type="NCBI Taxonomy" id="2307010"/>
    <lineage>
        <taxon>Bacteria</taxon>
        <taxon>Bacillati</taxon>
        <taxon>Bacillota</taxon>
        <taxon>Clostridia</taxon>
        <taxon>Lachnospirales</taxon>
        <taxon>Lachnospiraceae</taxon>
        <taxon>Candidatus Galacturonatibacter</taxon>
    </lineage>
</organism>
<evidence type="ECO:0000313" key="1">
    <source>
        <dbReference type="EMBL" id="KAB1437832.1"/>
    </source>
</evidence>
<comment type="caution">
    <text evidence="1">The sequence shown here is derived from an EMBL/GenBank/DDBJ whole genome shotgun (WGS) entry which is preliminary data.</text>
</comment>
<dbReference type="InterPro" id="IPR024523">
    <property type="entry name" value="DUF3793"/>
</dbReference>
<protein>
    <submittedName>
        <fullName evidence="1">DUF3793 family protein</fullName>
    </submittedName>
</protein>
<reference evidence="1 2" key="1">
    <citation type="submission" date="2019-09" db="EMBL/GenBank/DDBJ databases">
        <authorList>
            <person name="Valk L.C."/>
        </authorList>
    </citation>
    <scope>NUCLEOTIDE SEQUENCE [LARGE SCALE GENOMIC DNA]</scope>
    <source>
        <strain evidence="1">GalUA</strain>
    </source>
</reference>
<dbReference type="Proteomes" id="UP000461768">
    <property type="component" value="Unassembled WGS sequence"/>
</dbReference>
<name>A0A7V7QJJ2_9FIRM</name>
<dbReference type="AlphaFoldDB" id="A0A7V7QJJ2"/>
<dbReference type="RefSeq" id="WP_151144364.1">
    <property type="nucleotide sequence ID" value="NZ_WAGX01000005.1"/>
</dbReference>